<dbReference type="EMBL" id="OU895877">
    <property type="protein sequence ID" value="CAG9797146.1"/>
    <property type="molecule type" value="Genomic_DNA"/>
</dbReference>
<protein>
    <recommendedName>
        <fullName evidence="5">Transmembrane protein</fullName>
    </recommendedName>
</protein>
<organism evidence="3 4">
    <name type="scientific">Chironomus riparius</name>
    <dbReference type="NCBI Taxonomy" id="315576"/>
    <lineage>
        <taxon>Eukaryota</taxon>
        <taxon>Metazoa</taxon>
        <taxon>Ecdysozoa</taxon>
        <taxon>Arthropoda</taxon>
        <taxon>Hexapoda</taxon>
        <taxon>Insecta</taxon>
        <taxon>Pterygota</taxon>
        <taxon>Neoptera</taxon>
        <taxon>Endopterygota</taxon>
        <taxon>Diptera</taxon>
        <taxon>Nematocera</taxon>
        <taxon>Chironomoidea</taxon>
        <taxon>Chironomidae</taxon>
        <taxon>Chironominae</taxon>
        <taxon>Chironomus</taxon>
    </lineage>
</organism>
<feature type="transmembrane region" description="Helical" evidence="2">
    <location>
        <begin position="123"/>
        <end position="146"/>
    </location>
</feature>
<evidence type="ECO:0000313" key="4">
    <source>
        <dbReference type="Proteomes" id="UP001153620"/>
    </source>
</evidence>
<dbReference type="OrthoDB" id="10447141at2759"/>
<dbReference type="AlphaFoldDB" id="A0A9N9RHY2"/>
<reference evidence="3" key="1">
    <citation type="submission" date="2022-01" db="EMBL/GenBank/DDBJ databases">
        <authorList>
            <person name="King R."/>
        </authorList>
    </citation>
    <scope>NUCLEOTIDE SEQUENCE</scope>
</reference>
<feature type="transmembrane region" description="Helical" evidence="2">
    <location>
        <begin position="60"/>
        <end position="83"/>
    </location>
</feature>
<keyword evidence="2" id="KW-1133">Transmembrane helix</keyword>
<feature type="region of interest" description="Disordered" evidence="1">
    <location>
        <begin position="1"/>
        <end position="21"/>
    </location>
</feature>
<keyword evidence="2" id="KW-0472">Membrane</keyword>
<sequence length="237" mass="27761">MRKLSEVREQEEEHEAQEHHELHPEFAEHIHVPKAMLHVSLSEAEIPKVEKCCFLFDLKYGLIAWLSIEGFIWFLLACTTFYFEVILVNEVDLLELSDLMDRWHFWMIFGNRLEYIDHATRTYVIIIYLLLTLFFVIYILFCGILIGGIHLRKTCFFIPYFTLDAIFLSLAFIGCVTGLIISYDHLFRICLMFLIIKTYVEICVVSMFIKIRREKSKLASAEALQGIVYLDAQSSAV</sequence>
<gene>
    <name evidence="3" type="ORF">CHIRRI_LOCUS146</name>
</gene>
<name>A0A9N9RHY2_9DIPT</name>
<reference evidence="3" key="2">
    <citation type="submission" date="2022-10" db="EMBL/GenBank/DDBJ databases">
        <authorList>
            <consortium name="ENA_rothamsted_submissions"/>
            <consortium name="culmorum"/>
            <person name="King R."/>
        </authorList>
    </citation>
    <scope>NUCLEOTIDE SEQUENCE</scope>
</reference>
<evidence type="ECO:0000313" key="3">
    <source>
        <dbReference type="EMBL" id="CAG9797146.1"/>
    </source>
</evidence>
<dbReference type="Proteomes" id="UP001153620">
    <property type="component" value="Chromosome 1"/>
</dbReference>
<evidence type="ECO:0000256" key="1">
    <source>
        <dbReference type="SAM" id="MobiDB-lite"/>
    </source>
</evidence>
<keyword evidence="2" id="KW-0812">Transmembrane</keyword>
<feature type="transmembrane region" description="Helical" evidence="2">
    <location>
        <begin position="158"/>
        <end position="180"/>
    </location>
</feature>
<keyword evidence="4" id="KW-1185">Reference proteome</keyword>
<proteinExistence type="predicted"/>
<evidence type="ECO:0000256" key="2">
    <source>
        <dbReference type="SAM" id="Phobius"/>
    </source>
</evidence>
<accession>A0A9N9RHY2</accession>
<evidence type="ECO:0008006" key="5">
    <source>
        <dbReference type="Google" id="ProtNLM"/>
    </source>
</evidence>
<feature type="transmembrane region" description="Helical" evidence="2">
    <location>
        <begin position="186"/>
        <end position="209"/>
    </location>
</feature>